<dbReference type="CTD" id="20217601"/>
<reference evidence="14" key="3">
    <citation type="submission" date="2015-06" db="UniProtKB">
        <authorList>
            <consortium name="EnsemblMetazoa"/>
        </authorList>
    </citation>
    <scope>IDENTIFICATION</scope>
</reference>
<keyword evidence="6 11" id="KW-0472">Membrane</keyword>
<evidence type="ECO:0000256" key="6">
    <source>
        <dbReference type="ARBA" id="ARBA00023136"/>
    </source>
</evidence>
<dbReference type="InterPro" id="IPR029044">
    <property type="entry name" value="Nucleotide-diphossugar_trans"/>
</dbReference>
<dbReference type="InterPro" id="IPR045885">
    <property type="entry name" value="GalNAc-T"/>
</dbReference>
<dbReference type="HOGENOM" id="CLU_013477_0_0_1"/>
<evidence type="ECO:0000256" key="10">
    <source>
        <dbReference type="ARBA" id="ARBA00060399"/>
    </source>
</evidence>
<evidence type="ECO:0000313" key="15">
    <source>
        <dbReference type="Proteomes" id="UP000015101"/>
    </source>
</evidence>
<organism evidence="14 15">
    <name type="scientific">Helobdella robusta</name>
    <name type="common">Californian leech</name>
    <dbReference type="NCBI Taxonomy" id="6412"/>
    <lineage>
        <taxon>Eukaryota</taxon>
        <taxon>Metazoa</taxon>
        <taxon>Spiralia</taxon>
        <taxon>Lophotrochozoa</taxon>
        <taxon>Annelida</taxon>
        <taxon>Clitellata</taxon>
        <taxon>Hirudinea</taxon>
        <taxon>Rhynchobdellida</taxon>
        <taxon>Glossiphoniidae</taxon>
        <taxon>Helobdella</taxon>
    </lineage>
</organism>
<dbReference type="RefSeq" id="XP_009025259.1">
    <property type="nucleotide sequence ID" value="XM_009027011.1"/>
</dbReference>
<dbReference type="GO" id="GO:0006493">
    <property type="term" value="P:protein O-linked glycosylation"/>
    <property type="evidence" value="ECO:0000318"/>
    <property type="project" value="GO_Central"/>
</dbReference>
<keyword evidence="3 11" id="KW-0812">Transmembrane</keyword>
<dbReference type="Gene3D" id="3.90.550.10">
    <property type="entry name" value="Spore Coat Polysaccharide Biosynthesis Protein SpsA, Chain A"/>
    <property type="match status" value="1"/>
</dbReference>
<dbReference type="OrthoDB" id="330637at2759"/>
<reference evidence="13 15" key="2">
    <citation type="journal article" date="2013" name="Nature">
        <title>Insights into bilaterian evolution from three spiralian genomes.</title>
        <authorList>
            <person name="Simakov O."/>
            <person name="Marletaz F."/>
            <person name="Cho S.J."/>
            <person name="Edsinger-Gonzales E."/>
            <person name="Havlak P."/>
            <person name="Hellsten U."/>
            <person name="Kuo D.H."/>
            <person name="Larsson T."/>
            <person name="Lv J."/>
            <person name="Arendt D."/>
            <person name="Savage R."/>
            <person name="Osoegawa K."/>
            <person name="de Jong P."/>
            <person name="Grimwood J."/>
            <person name="Chapman J.A."/>
            <person name="Shapiro H."/>
            <person name="Aerts A."/>
            <person name="Otillar R.P."/>
            <person name="Terry A.Y."/>
            <person name="Boore J.L."/>
            <person name="Grigoriev I.V."/>
            <person name="Lindberg D.R."/>
            <person name="Seaver E.C."/>
            <person name="Weisblat D.A."/>
            <person name="Putnam N.H."/>
            <person name="Rokhsar D.S."/>
        </authorList>
    </citation>
    <scope>NUCLEOTIDE SEQUENCE</scope>
</reference>
<dbReference type="EMBL" id="AMQM01001375">
    <property type="status" value="NOT_ANNOTATED_CDS"/>
    <property type="molecule type" value="Genomic_DNA"/>
</dbReference>
<evidence type="ECO:0000256" key="4">
    <source>
        <dbReference type="ARBA" id="ARBA00022968"/>
    </source>
</evidence>
<comment type="subcellular location">
    <subcellularLocation>
        <location evidence="10">Endomembrane system</location>
        <topology evidence="10">Single-pass type II membrane protein</topology>
    </subcellularLocation>
</comment>
<evidence type="ECO:0000256" key="1">
    <source>
        <dbReference type="ARBA" id="ARBA00001936"/>
    </source>
</evidence>
<keyword evidence="4" id="KW-0735">Signal-anchor</keyword>
<dbReference type="InterPro" id="IPR001173">
    <property type="entry name" value="Glyco_trans_2-like"/>
</dbReference>
<feature type="transmembrane region" description="Helical" evidence="11">
    <location>
        <begin position="7"/>
        <end position="31"/>
    </location>
</feature>
<sequence>MRFKSKFFFKFFILIFIIWIPLLLLPLILYGKCSHSGSPYCQLFSSPYFPDAADGGHGTNQQSENGFVRHGEMGEPVKFQPGREKEIERLFKINQFNLLASDLISVNRTLPDYRMSRCPKHLSQSYKLPSTSIVIVFHNEAWSTLIRTIWSIINRTPSSLLKEIILVDDASEKDFLGVRLDDYIKSINANIQLVRMHERSGLVKARLKGASIAKGDTLTFLDSHCECTEGWLEPLLFEIYKNRKTIASPMIDVVKDDTFQYVRGASNMWGAFSWTLTFKWYVLPEREMKRRNYDKSEPIRTPTIAGGLFSVDRAFFYEMGTYDEGMNVWGAENLEISFRTWMCGGQLLIVPCSHVGHVFRKKTPYTFPGGSDKVILNNNVRLAEVWLDEWKNFYYLVRPNAKSVSAGNLTSRLELRERLKCKSFRWYLINIFPESQFPLNYIFFGKVRNEQLK</sequence>
<name>T1G954_HELRO</name>
<dbReference type="Pfam" id="PF00535">
    <property type="entry name" value="Glycos_transf_2"/>
    <property type="match status" value="1"/>
</dbReference>
<keyword evidence="9" id="KW-0464">Manganese</keyword>
<feature type="domain" description="Glycosyltransferase 2-like" evidence="12">
    <location>
        <begin position="132"/>
        <end position="314"/>
    </location>
</feature>
<dbReference type="CDD" id="cd02510">
    <property type="entry name" value="pp-GalNAc-T"/>
    <property type="match status" value="1"/>
</dbReference>
<gene>
    <name evidence="14" type="primary">20217601</name>
    <name evidence="13" type="ORF">HELRODRAFT_95367</name>
</gene>
<evidence type="ECO:0000259" key="12">
    <source>
        <dbReference type="Pfam" id="PF00535"/>
    </source>
</evidence>
<dbReference type="AlphaFoldDB" id="T1G954"/>
<dbReference type="KEGG" id="hro:HELRODRAFT_95367"/>
<evidence type="ECO:0000256" key="9">
    <source>
        <dbReference type="ARBA" id="ARBA00023211"/>
    </source>
</evidence>
<evidence type="ECO:0000256" key="3">
    <source>
        <dbReference type="ARBA" id="ARBA00022692"/>
    </source>
</evidence>
<dbReference type="GO" id="GO:0004653">
    <property type="term" value="F:polypeptide N-acetylgalactosaminyltransferase activity"/>
    <property type="evidence" value="ECO:0000318"/>
    <property type="project" value="GO_Central"/>
</dbReference>
<evidence type="ECO:0000256" key="7">
    <source>
        <dbReference type="ARBA" id="ARBA00023157"/>
    </source>
</evidence>
<dbReference type="EMBL" id="KB097495">
    <property type="protein sequence ID" value="ESN96293.1"/>
    <property type="molecule type" value="Genomic_DNA"/>
</dbReference>
<dbReference type="PANTHER" id="PTHR11675">
    <property type="entry name" value="N-ACETYLGALACTOSAMINYLTRANSFERASE"/>
    <property type="match status" value="1"/>
</dbReference>
<dbReference type="EnsemblMetazoa" id="HelroT95367">
    <property type="protein sequence ID" value="HelroP95367"/>
    <property type="gene ID" value="HelroG95367"/>
</dbReference>
<protein>
    <recommendedName>
        <fullName evidence="12">Glycosyltransferase 2-like domain-containing protein</fullName>
    </recommendedName>
</protein>
<keyword evidence="15" id="KW-1185">Reference proteome</keyword>
<dbReference type="PANTHER" id="PTHR11675:SF133">
    <property type="entry name" value="GLYCOSYLTRANSFERASE 2-LIKE DOMAIN-CONTAINING PROTEIN"/>
    <property type="match status" value="1"/>
</dbReference>
<dbReference type="InParanoid" id="T1G954"/>
<dbReference type="OMA" id="QTFEYIT"/>
<evidence type="ECO:0000256" key="2">
    <source>
        <dbReference type="ARBA" id="ARBA00005680"/>
    </source>
</evidence>
<evidence type="ECO:0000256" key="5">
    <source>
        <dbReference type="ARBA" id="ARBA00022989"/>
    </source>
</evidence>
<dbReference type="STRING" id="6412.T1G954"/>
<comment type="cofactor">
    <cofactor evidence="1">
        <name>Mn(2+)</name>
        <dbReference type="ChEBI" id="CHEBI:29035"/>
    </cofactor>
</comment>
<comment type="similarity">
    <text evidence="2">Belongs to the glycosyltransferase 2 family. GalNAc-T subfamily.</text>
</comment>
<dbReference type="Proteomes" id="UP000015101">
    <property type="component" value="Unassembled WGS sequence"/>
</dbReference>
<keyword evidence="5 11" id="KW-1133">Transmembrane helix</keyword>
<evidence type="ECO:0000313" key="13">
    <source>
        <dbReference type="EMBL" id="ESN96293.1"/>
    </source>
</evidence>
<dbReference type="GO" id="GO:0005794">
    <property type="term" value="C:Golgi apparatus"/>
    <property type="evidence" value="ECO:0000318"/>
    <property type="project" value="GO_Central"/>
</dbReference>
<accession>T1G954</accession>
<dbReference type="FunFam" id="3.90.550.10:FF:000053">
    <property type="entry name" value="Polypeptide N-acetylgalactosaminyltransferase"/>
    <property type="match status" value="1"/>
</dbReference>
<dbReference type="GeneID" id="20217601"/>
<dbReference type="SUPFAM" id="SSF53448">
    <property type="entry name" value="Nucleotide-diphospho-sugar transferases"/>
    <property type="match status" value="1"/>
</dbReference>
<keyword evidence="8" id="KW-0325">Glycoprotein</keyword>
<evidence type="ECO:0000313" key="14">
    <source>
        <dbReference type="EnsemblMetazoa" id="HelroP95367"/>
    </source>
</evidence>
<dbReference type="eggNOG" id="KOG3736">
    <property type="taxonomic scope" value="Eukaryota"/>
</dbReference>
<evidence type="ECO:0000256" key="8">
    <source>
        <dbReference type="ARBA" id="ARBA00023180"/>
    </source>
</evidence>
<proteinExistence type="inferred from homology"/>
<reference evidence="15" key="1">
    <citation type="submission" date="2012-12" db="EMBL/GenBank/DDBJ databases">
        <authorList>
            <person name="Hellsten U."/>
            <person name="Grimwood J."/>
            <person name="Chapman J.A."/>
            <person name="Shapiro H."/>
            <person name="Aerts A."/>
            <person name="Otillar R.P."/>
            <person name="Terry A.Y."/>
            <person name="Boore J.L."/>
            <person name="Simakov O."/>
            <person name="Marletaz F."/>
            <person name="Cho S.-J."/>
            <person name="Edsinger-Gonzales E."/>
            <person name="Havlak P."/>
            <person name="Kuo D.-H."/>
            <person name="Larsson T."/>
            <person name="Lv J."/>
            <person name="Arendt D."/>
            <person name="Savage R."/>
            <person name="Osoegawa K."/>
            <person name="de Jong P."/>
            <person name="Lindberg D.R."/>
            <person name="Seaver E.C."/>
            <person name="Weisblat D.A."/>
            <person name="Putnam N.H."/>
            <person name="Grigoriev I.V."/>
            <person name="Rokhsar D.S."/>
        </authorList>
    </citation>
    <scope>NUCLEOTIDE SEQUENCE</scope>
</reference>
<keyword evidence="7" id="KW-1015">Disulfide bond</keyword>
<evidence type="ECO:0000256" key="11">
    <source>
        <dbReference type="SAM" id="Phobius"/>
    </source>
</evidence>